<evidence type="ECO:0000313" key="4">
    <source>
        <dbReference type="Proteomes" id="UP000075320"/>
    </source>
</evidence>
<sequence length="368" mass="42032">MKVLVTGSKGFIAKNLILRLRELKKYEILEYHKGSSLEELKDLVAQADFIFHLAGVNRPQQEKDFHEGNFSLTEKILNVRYNLGLKSPIVFSSSIQAELENPYGKSKKAAEEILLQNEKSYVFRLPNVFGKWSRPNYNSVVATFCHNIANDLPISINDRSTVLRLIYIDDVVTEFISLLISHETGHLRDSRIIEAKPVYTITLGELADTIKAFKESRQTLITERVGQGITRALHATYLSFLKPGQFTYEVPRYEDPRGVFVEMLKTKDSGQFSFFTAHPGITRGGHYHHTKTEKFLVIKGKARYKFLHMDTQETCEVVVDSSKESPILETIPGWSHDITNIGEDELVVMLWANEIFDRQNPDTIAHKV</sequence>
<evidence type="ECO:0000259" key="1">
    <source>
        <dbReference type="Pfam" id="PF01370"/>
    </source>
</evidence>
<dbReference type="Proteomes" id="UP000075320">
    <property type="component" value="Unassembled WGS sequence"/>
</dbReference>
<dbReference type="Gene3D" id="3.40.50.720">
    <property type="entry name" value="NAD(P)-binding Rossmann-like Domain"/>
    <property type="match status" value="1"/>
</dbReference>
<dbReference type="InterPro" id="IPR001509">
    <property type="entry name" value="Epimerase_deHydtase"/>
</dbReference>
<dbReference type="InterPro" id="IPR036291">
    <property type="entry name" value="NAD(P)-bd_dom_sf"/>
</dbReference>
<dbReference type="InterPro" id="IPR029303">
    <property type="entry name" value="CapF_C"/>
</dbReference>
<proteinExistence type="predicted"/>
<dbReference type="SUPFAM" id="SSF51735">
    <property type="entry name" value="NAD(P)-binding Rossmann-fold domains"/>
    <property type="match status" value="1"/>
</dbReference>
<dbReference type="NCBIfam" id="NF047837">
    <property type="entry name" value="UDPAcbARedWbcJ"/>
    <property type="match status" value="1"/>
</dbReference>
<feature type="domain" description="NAD-dependent epimerase/dehydratase" evidence="1">
    <location>
        <begin position="3"/>
        <end position="179"/>
    </location>
</feature>
<name>A0A150WLF5_BDEBC</name>
<gene>
    <name evidence="3" type="ORF">AZI86_10960</name>
</gene>
<dbReference type="AlphaFoldDB" id="A0A150WLF5"/>
<evidence type="ECO:0000259" key="2">
    <source>
        <dbReference type="Pfam" id="PF14667"/>
    </source>
</evidence>
<dbReference type="CDD" id="cd07007">
    <property type="entry name" value="cupin_CapF-like_C"/>
    <property type="match status" value="1"/>
</dbReference>
<organism evidence="3 4">
    <name type="scientific">Bdellovibrio bacteriovorus</name>
    <dbReference type="NCBI Taxonomy" id="959"/>
    <lineage>
        <taxon>Bacteria</taxon>
        <taxon>Pseudomonadati</taxon>
        <taxon>Bdellovibrionota</taxon>
        <taxon>Bdellovibrionia</taxon>
        <taxon>Bdellovibrionales</taxon>
        <taxon>Pseudobdellovibrionaceae</taxon>
        <taxon>Bdellovibrio</taxon>
    </lineage>
</organism>
<dbReference type="PANTHER" id="PTHR43245">
    <property type="entry name" value="BIFUNCTIONAL POLYMYXIN RESISTANCE PROTEIN ARNA"/>
    <property type="match status" value="1"/>
</dbReference>
<accession>A0A150WLF5</accession>
<feature type="domain" description="Capsular polysaccharide assembling protein CapF C-terminal" evidence="2">
    <location>
        <begin position="254"/>
        <end position="364"/>
    </location>
</feature>
<dbReference type="InterPro" id="IPR011051">
    <property type="entry name" value="RmlC_Cupin_sf"/>
</dbReference>
<dbReference type="OrthoDB" id="9801056at2"/>
<reference evidence="3 4" key="1">
    <citation type="submission" date="2016-03" db="EMBL/GenBank/DDBJ databases">
        <authorList>
            <person name="Ploux O."/>
        </authorList>
    </citation>
    <scope>NUCLEOTIDE SEQUENCE [LARGE SCALE GENOMIC DNA]</scope>
    <source>
        <strain evidence="3 4">R0</strain>
    </source>
</reference>
<comment type="caution">
    <text evidence="3">The sequence shown here is derived from an EMBL/GenBank/DDBJ whole genome shotgun (WGS) entry which is preliminary data.</text>
</comment>
<protein>
    <submittedName>
        <fullName evidence="3">Capsular biosynthesis protein</fullName>
    </submittedName>
</protein>
<dbReference type="PANTHER" id="PTHR43245:SF55">
    <property type="entry name" value="NAD(P)-BINDING DOMAIN-CONTAINING PROTEIN"/>
    <property type="match status" value="1"/>
</dbReference>
<evidence type="ECO:0000313" key="3">
    <source>
        <dbReference type="EMBL" id="KYG64722.1"/>
    </source>
</evidence>
<dbReference type="Pfam" id="PF14667">
    <property type="entry name" value="Polysacc_synt_C"/>
    <property type="match status" value="1"/>
</dbReference>
<dbReference type="Gene3D" id="2.60.120.10">
    <property type="entry name" value="Jelly Rolls"/>
    <property type="match status" value="1"/>
</dbReference>
<dbReference type="Pfam" id="PF01370">
    <property type="entry name" value="Epimerase"/>
    <property type="match status" value="1"/>
</dbReference>
<dbReference type="EMBL" id="LUKE01000002">
    <property type="protein sequence ID" value="KYG64722.1"/>
    <property type="molecule type" value="Genomic_DNA"/>
</dbReference>
<dbReference type="InterPro" id="IPR050177">
    <property type="entry name" value="Lipid_A_modif_metabolic_enz"/>
</dbReference>
<dbReference type="SUPFAM" id="SSF51182">
    <property type="entry name" value="RmlC-like cupins"/>
    <property type="match status" value="1"/>
</dbReference>
<keyword evidence="4" id="KW-1185">Reference proteome</keyword>
<dbReference type="InterPro" id="IPR014710">
    <property type="entry name" value="RmlC-like_jellyroll"/>
</dbReference>
<dbReference type="RefSeq" id="WP_061835233.1">
    <property type="nucleotide sequence ID" value="NZ_LUKE01000002.1"/>
</dbReference>